<reference evidence="2" key="1">
    <citation type="submission" date="2013-12" db="EMBL/GenBank/DDBJ databases">
        <title>The Genome Sequence of Aphanomyces astaci APO3.</title>
        <authorList>
            <consortium name="The Broad Institute Genomics Platform"/>
            <person name="Russ C."/>
            <person name="Tyler B."/>
            <person name="van West P."/>
            <person name="Dieguez-Uribeondo J."/>
            <person name="Young S.K."/>
            <person name="Zeng Q."/>
            <person name="Gargeya S."/>
            <person name="Fitzgerald M."/>
            <person name="Abouelleil A."/>
            <person name="Alvarado L."/>
            <person name="Chapman S.B."/>
            <person name="Gainer-Dewar J."/>
            <person name="Goldberg J."/>
            <person name="Griggs A."/>
            <person name="Gujja S."/>
            <person name="Hansen M."/>
            <person name="Howarth C."/>
            <person name="Imamovic A."/>
            <person name="Ireland A."/>
            <person name="Larimer J."/>
            <person name="McCowan C."/>
            <person name="Murphy C."/>
            <person name="Pearson M."/>
            <person name="Poon T.W."/>
            <person name="Priest M."/>
            <person name="Roberts A."/>
            <person name="Saif S."/>
            <person name="Shea T."/>
            <person name="Sykes S."/>
            <person name="Wortman J."/>
            <person name="Nusbaum C."/>
            <person name="Birren B."/>
        </authorList>
    </citation>
    <scope>NUCLEOTIDE SEQUENCE [LARGE SCALE GENOMIC DNA]</scope>
    <source>
        <strain evidence="2">APO3</strain>
    </source>
</reference>
<dbReference type="EMBL" id="KI913119">
    <property type="protein sequence ID" value="ETV84581.1"/>
    <property type="molecule type" value="Genomic_DNA"/>
</dbReference>
<accession>W4GZ42</accession>
<organism evidence="2">
    <name type="scientific">Aphanomyces astaci</name>
    <name type="common">Crayfish plague agent</name>
    <dbReference type="NCBI Taxonomy" id="112090"/>
    <lineage>
        <taxon>Eukaryota</taxon>
        <taxon>Sar</taxon>
        <taxon>Stramenopiles</taxon>
        <taxon>Oomycota</taxon>
        <taxon>Saprolegniomycetes</taxon>
        <taxon>Saprolegniales</taxon>
        <taxon>Verrucalvaceae</taxon>
        <taxon>Aphanomyces</taxon>
    </lineage>
</organism>
<gene>
    <name evidence="2" type="ORF">H257_03749</name>
</gene>
<dbReference type="AlphaFoldDB" id="W4GZ42"/>
<protein>
    <submittedName>
        <fullName evidence="2">Uncharacterized protein</fullName>
    </submittedName>
</protein>
<feature type="compositionally biased region" description="Low complexity" evidence="1">
    <location>
        <begin position="104"/>
        <end position="126"/>
    </location>
</feature>
<dbReference type="RefSeq" id="XP_009826273.1">
    <property type="nucleotide sequence ID" value="XM_009827971.1"/>
</dbReference>
<dbReference type="VEuPathDB" id="FungiDB:H257_03749"/>
<evidence type="ECO:0000313" key="2">
    <source>
        <dbReference type="EMBL" id="ETV84581.1"/>
    </source>
</evidence>
<evidence type="ECO:0000256" key="1">
    <source>
        <dbReference type="SAM" id="MobiDB-lite"/>
    </source>
</evidence>
<proteinExistence type="predicted"/>
<name>W4GZ42_APHAT</name>
<feature type="region of interest" description="Disordered" evidence="1">
    <location>
        <begin position="104"/>
        <end position="149"/>
    </location>
</feature>
<dbReference type="GeneID" id="20805745"/>
<dbReference type="OrthoDB" id="10619899at2759"/>
<sequence length="335" mass="37042">MDLSHEAMLMYVRSIKASPPVADAAIDPKKGRVKKFFKSLSFRKPKNAEDDDDTRWSDVFRSDGRKRGDSFFRRLSFLQPRDSESLSTFDRPSFLDHMVREKVSVSPTSTDATSSSSETLSDLSPAHAARRSPPLRRNSAAAAVDSNAQHTMTVRRIGIPAHPSQLQVQPRRHSDLASYHVPTSRQADNQLVAVQEEAESASSMDDAKDAALLGDVTVIAAEGSTLMEIEDVNVVEDSQDIMDKPTMVEALNTLEMTIEDVDVKDNTQEETMATTREAAAVVGHEAVAMPLAVVRLPVIKVIRPQPAPTLLSYQVDDHNSAWFDETFAMMRATNF</sequence>